<organism evidence="1 2">
    <name type="scientific">Runella defluvii</name>
    <dbReference type="NCBI Taxonomy" id="370973"/>
    <lineage>
        <taxon>Bacteria</taxon>
        <taxon>Pseudomonadati</taxon>
        <taxon>Bacteroidota</taxon>
        <taxon>Cytophagia</taxon>
        <taxon>Cytophagales</taxon>
        <taxon>Spirosomataceae</taxon>
        <taxon>Runella</taxon>
    </lineage>
</organism>
<reference evidence="1 2" key="1">
    <citation type="submission" date="2020-08" db="EMBL/GenBank/DDBJ databases">
        <title>Genomic Encyclopedia of Type Strains, Phase IV (KMG-IV): sequencing the most valuable type-strain genomes for metagenomic binning, comparative biology and taxonomic classification.</title>
        <authorList>
            <person name="Goeker M."/>
        </authorList>
    </citation>
    <scope>NUCLEOTIDE SEQUENCE [LARGE SCALE GENOMIC DNA]</scope>
    <source>
        <strain evidence="1 2">DSM 17976</strain>
    </source>
</reference>
<dbReference type="EMBL" id="JACIBY010000032">
    <property type="protein sequence ID" value="MBB3842273.1"/>
    <property type="molecule type" value="Genomic_DNA"/>
</dbReference>
<protein>
    <submittedName>
        <fullName evidence="1">Uncharacterized protein</fullName>
    </submittedName>
</protein>
<dbReference type="AlphaFoldDB" id="A0A7W5ZSF6"/>
<proteinExistence type="predicted"/>
<evidence type="ECO:0000313" key="2">
    <source>
        <dbReference type="Proteomes" id="UP000541352"/>
    </source>
</evidence>
<comment type="caution">
    <text evidence="1">The sequence shown here is derived from an EMBL/GenBank/DDBJ whole genome shotgun (WGS) entry which is preliminary data.</text>
</comment>
<dbReference type="Proteomes" id="UP000541352">
    <property type="component" value="Unassembled WGS sequence"/>
</dbReference>
<gene>
    <name evidence="1" type="ORF">FHS57_006304</name>
</gene>
<evidence type="ECO:0000313" key="1">
    <source>
        <dbReference type="EMBL" id="MBB3842273.1"/>
    </source>
</evidence>
<sequence>GLQNFNDHISMNECTNLFDTKNILNFIAHNNLHLPKLN</sequence>
<feature type="non-terminal residue" evidence="1">
    <location>
        <position position="1"/>
    </location>
</feature>
<name>A0A7W5ZSF6_9BACT</name>
<accession>A0A7W5ZSF6</accession>
<keyword evidence="2" id="KW-1185">Reference proteome</keyword>